<dbReference type="STRING" id="1280952.HJA_16161"/>
<evidence type="ECO:0000259" key="2">
    <source>
        <dbReference type="Pfam" id="PF00117"/>
    </source>
</evidence>
<dbReference type="GO" id="GO:0016740">
    <property type="term" value="F:transferase activity"/>
    <property type="evidence" value="ECO:0007669"/>
    <property type="project" value="UniProtKB-KW"/>
</dbReference>
<reference evidence="3 4" key="1">
    <citation type="journal article" date="2014" name="Antonie Van Leeuwenhoek">
        <title>Hyphomonas beringensis sp. nov. and Hyphomonas chukchiensis sp. nov., isolated from surface seawater of the Bering Sea and Chukchi Sea.</title>
        <authorList>
            <person name="Li C."/>
            <person name="Lai Q."/>
            <person name="Li G."/>
            <person name="Dong C."/>
            <person name="Wang J."/>
            <person name="Liao Y."/>
            <person name="Shao Z."/>
        </authorList>
    </citation>
    <scope>NUCLEOTIDE SEQUENCE [LARGE SCALE GENOMIC DNA]</scope>
    <source>
        <strain evidence="3 4">VP2</strain>
    </source>
</reference>
<dbReference type="Pfam" id="PF00117">
    <property type="entry name" value="GATase"/>
    <property type="match status" value="1"/>
</dbReference>
<dbReference type="PRINTS" id="PR00099">
    <property type="entry name" value="CPSGATASE"/>
</dbReference>
<dbReference type="PROSITE" id="PS51273">
    <property type="entry name" value="GATASE_TYPE_1"/>
    <property type="match status" value="1"/>
</dbReference>
<dbReference type="GO" id="GO:0004049">
    <property type="term" value="F:anthranilate synthase activity"/>
    <property type="evidence" value="ECO:0007669"/>
    <property type="project" value="TreeGrafter"/>
</dbReference>
<dbReference type="eggNOG" id="COG0512">
    <property type="taxonomic scope" value="Bacteria"/>
</dbReference>
<keyword evidence="3" id="KW-0808">Transferase</keyword>
<dbReference type="PANTHER" id="PTHR43418:SF4">
    <property type="entry name" value="MULTIFUNCTIONAL TRYPTOPHAN BIOSYNTHESIS PROTEIN"/>
    <property type="match status" value="1"/>
</dbReference>
<gene>
    <name evidence="3" type="ORF">HJA_16161</name>
</gene>
<keyword evidence="4" id="KW-1185">Reference proteome</keyword>
<dbReference type="InterPro" id="IPR017926">
    <property type="entry name" value="GATASE"/>
</dbReference>
<dbReference type="PRINTS" id="PR00097">
    <property type="entry name" value="ANTSNTHASEII"/>
</dbReference>
<name>A0A059F722_9PROT</name>
<protein>
    <submittedName>
        <fullName evidence="3">4-amino-4-deoxychorismate synthase, glutamine amidotransferase subunit</fullName>
    </submittedName>
</protein>
<dbReference type="PANTHER" id="PTHR43418">
    <property type="entry name" value="MULTIFUNCTIONAL TRYPTOPHAN BIOSYNTHESIS PROTEIN-RELATED"/>
    <property type="match status" value="1"/>
</dbReference>
<dbReference type="GO" id="GO:0000162">
    <property type="term" value="P:L-tryptophan biosynthetic process"/>
    <property type="evidence" value="ECO:0007669"/>
    <property type="project" value="TreeGrafter"/>
</dbReference>
<evidence type="ECO:0000313" key="4">
    <source>
        <dbReference type="Proteomes" id="UP000024816"/>
    </source>
</evidence>
<proteinExistence type="predicted"/>
<dbReference type="EMBL" id="ARYJ01000015">
    <property type="protein sequence ID" value="KCZ83974.1"/>
    <property type="molecule type" value="Genomic_DNA"/>
</dbReference>
<dbReference type="SUPFAM" id="SSF52317">
    <property type="entry name" value="Class I glutamine amidotransferase-like"/>
    <property type="match status" value="1"/>
</dbReference>
<dbReference type="InterPro" id="IPR006221">
    <property type="entry name" value="TrpG/PapA_dom"/>
</dbReference>
<sequence length="194" mass="20920">MILMLNNRDSFVYNLARYLTLSGADIQVEDSRSVSLKDIVRLRPEAIVISPGPSRPDQAGVSIEAIQTFGADLPILGVCLGHQAIAVAYGGSVRRARTPTHGRAAGISHHSRGLFRGLPSPLPVGLYHSLVVDLPLAETGLQIDATAPDGEIMALSHTKHPIYGVQFHPESILTEHGHDLLRNFLSHCKSVPCL</sequence>
<feature type="domain" description="Glutamine amidotransferase" evidence="2">
    <location>
        <begin position="4"/>
        <end position="186"/>
    </location>
</feature>
<dbReference type="NCBIfam" id="TIGR00566">
    <property type="entry name" value="trpG_papA"/>
    <property type="match status" value="1"/>
</dbReference>
<organism evidence="3 4">
    <name type="scientific">Hyphomonas jannaschiana VP2</name>
    <dbReference type="NCBI Taxonomy" id="1280952"/>
    <lineage>
        <taxon>Bacteria</taxon>
        <taxon>Pseudomonadati</taxon>
        <taxon>Pseudomonadota</taxon>
        <taxon>Alphaproteobacteria</taxon>
        <taxon>Hyphomonadales</taxon>
        <taxon>Hyphomonadaceae</taxon>
        <taxon>Hyphomonas</taxon>
    </lineage>
</organism>
<dbReference type="Proteomes" id="UP000024816">
    <property type="component" value="Unassembled WGS sequence"/>
</dbReference>
<dbReference type="RefSeq" id="WP_035584228.1">
    <property type="nucleotide sequence ID" value="NZ_ARYJ01000015.1"/>
</dbReference>
<evidence type="ECO:0000313" key="3">
    <source>
        <dbReference type="EMBL" id="KCZ83974.1"/>
    </source>
</evidence>
<dbReference type="Gene3D" id="3.40.50.880">
    <property type="match status" value="1"/>
</dbReference>
<keyword evidence="1 3" id="KW-0315">Glutamine amidotransferase</keyword>
<dbReference type="CDD" id="cd01743">
    <property type="entry name" value="GATase1_Anthranilate_Synthase"/>
    <property type="match status" value="1"/>
</dbReference>
<comment type="caution">
    <text evidence="3">The sequence shown here is derived from an EMBL/GenBank/DDBJ whole genome shotgun (WGS) entry which is preliminary data.</text>
</comment>
<dbReference type="InterPro" id="IPR050472">
    <property type="entry name" value="Anth_synth/Amidotransfase"/>
</dbReference>
<accession>A0A059F722</accession>
<dbReference type="InterPro" id="IPR029062">
    <property type="entry name" value="Class_I_gatase-like"/>
</dbReference>
<evidence type="ECO:0000256" key="1">
    <source>
        <dbReference type="ARBA" id="ARBA00022962"/>
    </source>
</evidence>
<dbReference type="PRINTS" id="PR00096">
    <property type="entry name" value="GATASE"/>
</dbReference>
<dbReference type="GO" id="GO:0005829">
    <property type="term" value="C:cytosol"/>
    <property type="evidence" value="ECO:0007669"/>
    <property type="project" value="TreeGrafter"/>
</dbReference>
<dbReference type="FunFam" id="3.40.50.880:FF:000003">
    <property type="entry name" value="Anthranilate synthase component II"/>
    <property type="match status" value="1"/>
</dbReference>
<dbReference type="OrthoDB" id="9786812at2"/>
<dbReference type="AlphaFoldDB" id="A0A059F722"/>